<accession>A0AAW1PPU6</accession>
<organism evidence="1 2">
    <name type="scientific">Symbiochloris irregularis</name>
    <dbReference type="NCBI Taxonomy" id="706552"/>
    <lineage>
        <taxon>Eukaryota</taxon>
        <taxon>Viridiplantae</taxon>
        <taxon>Chlorophyta</taxon>
        <taxon>core chlorophytes</taxon>
        <taxon>Trebouxiophyceae</taxon>
        <taxon>Trebouxiales</taxon>
        <taxon>Trebouxiaceae</taxon>
        <taxon>Symbiochloris</taxon>
    </lineage>
</organism>
<gene>
    <name evidence="1" type="ORF">WJX73_006794</name>
</gene>
<reference evidence="1 2" key="1">
    <citation type="journal article" date="2024" name="Nat. Commun.">
        <title>Phylogenomics reveals the evolutionary origins of lichenization in chlorophyte algae.</title>
        <authorList>
            <person name="Puginier C."/>
            <person name="Libourel C."/>
            <person name="Otte J."/>
            <person name="Skaloud P."/>
            <person name="Haon M."/>
            <person name="Grisel S."/>
            <person name="Petersen M."/>
            <person name="Berrin J.G."/>
            <person name="Delaux P.M."/>
            <person name="Dal Grande F."/>
            <person name="Keller J."/>
        </authorList>
    </citation>
    <scope>NUCLEOTIDE SEQUENCE [LARGE SCALE GENOMIC DNA]</scope>
    <source>
        <strain evidence="1 2">SAG 2036</strain>
    </source>
</reference>
<evidence type="ECO:0000313" key="1">
    <source>
        <dbReference type="EMBL" id="KAK9810782.1"/>
    </source>
</evidence>
<sequence length="127" mass="14188">MYECPYTQAPGRWETLHFFGGGTGICKAEVPRGMTSHVSAQAREKYAKMKQQAPAPGHGALVLNPPPCWLSSYDWCKISQVVDLTAELARLGIERSAFEDCPLCITRYPWRHCRWRSICPAAAAECT</sequence>
<dbReference type="AlphaFoldDB" id="A0AAW1PPU6"/>
<dbReference type="Proteomes" id="UP001465755">
    <property type="component" value="Unassembled WGS sequence"/>
</dbReference>
<dbReference type="EMBL" id="JALJOQ010000014">
    <property type="protein sequence ID" value="KAK9810782.1"/>
    <property type="molecule type" value="Genomic_DNA"/>
</dbReference>
<evidence type="ECO:0000313" key="2">
    <source>
        <dbReference type="Proteomes" id="UP001465755"/>
    </source>
</evidence>
<dbReference type="Gene3D" id="2.60.120.260">
    <property type="entry name" value="Galactose-binding domain-like"/>
    <property type="match status" value="1"/>
</dbReference>
<keyword evidence="2" id="KW-1185">Reference proteome</keyword>
<protein>
    <submittedName>
        <fullName evidence="1">Uncharacterized protein</fullName>
    </submittedName>
</protein>
<proteinExistence type="predicted"/>
<name>A0AAW1PPU6_9CHLO</name>
<comment type="caution">
    <text evidence="1">The sequence shown here is derived from an EMBL/GenBank/DDBJ whole genome shotgun (WGS) entry which is preliminary data.</text>
</comment>